<dbReference type="AlphaFoldDB" id="A0A4Z1JIL3"/>
<evidence type="ECO:0000313" key="3">
    <source>
        <dbReference type="Proteomes" id="UP000297229"/>
    </source>
</evidence>
<dbReference type="STRING" id="278938.A0A4Z1JIL3"/>
<sequence length="204" mass="21870">MRHHKTRSIIPYISISGFIISIVNAQDLVGCDAVSCPTTYRQAHCTVGNTTLSELGITSFNTSLDISPFSWTLGIQEIIDPANSSRALWDRNYFLGTPPSVVDLTSSSRGCALFFDGISADLSFPGVDRSTTVGSCQDALSSLCVNDLLSQSQSQILSLMKDSKKTQTELNICAELQSALQSQAPASCDAVASHDWGTIIVRGT</sequence>
<organism evidence="2 3">
    <name type="scientific">Botrytis elliptica</name>
    <dbReference type="NCBI Taxonomy" id="278938"/>
    <lineage>
        <taxon>Eukaryota</taxon>
        <taxon>Fungi</taxon>
        <taxon>Dikarya</taxon>
        <taxon>Ascomycota</taxon>
        <taxon>Pezizomycotina</taxon>
        <taxon>Leotiomycetes</taxon>
        <taxon>Helotiales</taxon>
        <taxon>Sclerotiniaceae</taxon>
        <taxon>Botrytis</taxon>
    </lineage>
</organism>
<accession>A0A4Z1JIL3</accession>
<evidence type="ECO:0000256" key="1">
    <source>
        <dbReference type="SAM" id="SignalP"/>
    </source>
</evidence>
<feature type="signal peptide" evidence="1">
    <location>
        <begin position="1"/>
        <end position="25"/>
    </location>
</feature>
<reference evidence="2 3" key="1">
    <citation type="submission" date="2017-12" db="EMBL/GenBank/DDBJ databases">
        <title>Comparative genomics of Botrytis spp.</title>
        <authorList>
            <person name="Valero-Jimenez C.A."/>
            <person name="Tapia P."/>
            <person name="Veloso J."/>
            <person name="Silva-Moreno E."/>
            <person name="Staats M."/>
            <person name="Valdes J.H."/>
            <person name="Van Kan J.A.L."/>
        </authorList>
    </citation>
    <scope>NUCLEOTIDE SEQUENCE [LARGE SCALE GENOMIC DNA]</scope>
    <source>
        <strain evidence="2 3">Be9601</strain>
    </source>
</reference>
<gene>
    <name evidence="2" type="ORF">BELL_0616g00070</name>
</gene>
<keyword evidence="1" id="KW-0732">Signal</keyword>
<protein>
    <submittedName>
        <fullName evidence="2">Uncharacterized protein</fullName>
    </submittedName>
</protein>
<comment type="caution">
    <text evidence="2">The sequence shown here is derived from an EMBL/GenBank/DDBJ whole genome shotgun (WGS) entry which is preliminary data.</text>
</comment>
<evidence type="ECO:0000313" key="2">
    <source>
        <dbReference type="EMBL" id="TGO71132.1"/>
    </source>
</evidence>
<proteinExistence type="predicted"/>
<dbReference type="EMBL" id="PQXM01000614">
    <property type="protein sequence ID" value="TGO71132.1"/>
    <property type="molecule type" value="Genomic_DNA"/>
</dbReference>
<name>A0A4Z1JIL3_9HELO</name>
<feature type="chain" id="PRO_5021184973" evidence="1">
    <location>
        <begin position="26"/>
        <end position="204"/>
    </location>
</feature>
<keyword evidence="3" id="KW-1185">Reference proteome</keyword>
<dbReference type="Proteomes" id="UP000297229">
    <property type="component" value="Unassembled WGS sequence"/>
</dbReference>